<evidence type="ECO:0000313" key="2">
    <source>
        <dbReference type="Proteomes" id="UP000199017"/>
    </source>
</evidence>
<sequence length="51" mass="5818">MSQNEKFEGYSAADLEPGQLERLRSLENELRETTKQDIILIAYEENEAGTS</sequence>
<proteinExistence type="predicted"/>
<protein>
    <submittedName>
        <fullName evidence="1">Uncharacterized protein</fullName>
    </submittedName>
</protein>
<reference evidence="1 2" key="1">
    <citation type="submission" date="2016-10" db="EMBL/GenBank/DDBJ databases">
        <authorList>
            <person name="de Groot N.N."/>
        </authorList>
    </citation>
    <scope>NUCLEOTIDE SEQUENCE [LARGE SCALE GENOMIC DNA]</scope>
    <source>
        <strain evidence="2">P4B,CCM 7963,CECT 7998,DSM 25260,IBRC-M 10614,KCTC 13821</strain>
    </source>
</reference>
<dbReference type="Proteomes" id="UP000199017">
    <property type="component" value="Unassembled WGS sequence"/>
</dbReference>
<dbReference type="AlphaFoldDB" id="A0A1G8EEX6"/>
<dbReference type="RefSeq" id="WP_170031839.1">
    <property type="nucleotide sequence ID" value="NZ_FNDU01000002.1"/>
</dbReference>
<organism evidence="1 2">
    <name type="scientific">Alteribacillus bidgolensis</name>
    <dbReference type="NCBI Taxonomy" id="930129"/>
    <lineage>
        <taxon>Bacteria</taxon>
        <taxon>Bacillati</taxon>
        <taxon>Bacillota</taxon>
        <taxon>Bacilli</taxon>
        <taxon>Bacillales</taxon>
        <taxon>Bacillaceae</taxon>
        <taxon>Alteribacillus</taxon>
    </lineage>
</organism>
<keyword evidence="2" id="KW-1185">Reference proteome</keyword>
<accession>A0A1G8EEX6</accession>
<name>A0A1G8EEX6_9BACI</name>
<gene>
    <name evidence="1" type="ORF">SAMN05216352_102197</name>
</gene>
<evidence type="ECO:0000313" key="1">
    <source>
        <dbReference type="EMBL" id="SDH68444.1"/>
    </source>
</evidence>
<dbReference type="EMBL" id="FNDU01000002">
    <property type="protein sequence ID" value="SDH68444.1"/>
    <property type="molecule type" value="Genomic_DNA"/>
</dbReference>